<dbReference type="GO" id="GO:0046856">
    <property type="term" value="P:phosphatidylinositol dephosphorylation"/>
    <property type="evidence" value="ECO:0007669"/>
    <property type="project" value="InterPro"/>
</dbReference>
<evidence type="ECO:0000256" key="1">
    <source>
        <dbReference type="ARBA" id="ARBA00010768"/>
    </source>
</evidence>
<reference evidence="4 5" key="1">
    <citation type="submission" date="2022-12" db="EMBL/GenBank/DDBJ databases">
        <title>Chromosome-scale assembly of the Ensete ventricosum genome.</title>
        <authorList>
            <person name="Dussert Y."/>
            <person name="Stocks J."/>
            <person name="Wendawek A."/>
            <person name="Woldeyes F."/>
            <person name="Nichols R.A."/>
            <person name="Borrell J.S."/>
        </authorList>
    </citation>
    <scope>NUCLEOTIDE SEQUENCE [LARGE SCALE GENOMIC DNA]</scope>
    <source>
        <strain evidence="5">cv. Maze</strain>
        <tissue evidence="4">Seeds</tissue>
    </source>
</reference>
<proteinExistence type="inferred from homology"/>
<comment type="caution">
    <text evidence="4">The sequence shown here is derived from an EMBL/GenBank/DDBJ whole genome shotgun (WGS) entry which is preliminary data.</text>
</comment>
<evidence type="ECO:0000259" key="3">
    <source>
        <dbReference type="SMART" id="SM00128"/>
    </source>
</evidence>
<accession>A0AAV8PC28</accession>
<name>A0AAV8PC28_ENSVE</name>
<dbReference type="Gene3D" id="3.60.10.10">
    <property type="entry name" value="Endonuclease/exonuclease/phosphatase"/>
    <property type="match status" value="1"/>
</dbReference>
<dbReference type="InterPro" id="IPR045849">
    <property type="entry name" value="IP5P_plant"/>
</dbReference>
<dbReference type="SMART" id="SM00128">
    <property type="entry name" value="IPPc"/>
    <property type="match status" value="1"/>
</dbReference>
<dbReference type="InterPro" id="IPR000300">
    <property type="entry name" value="IPPc"/>
</dbReference>
<evidence type="ECO:0000313" key="4">
    <source>
        <dbReference type="EMBL" id="KAJ8476731.1"/>
    </source>
</evidence>
<dbReference type="PANTHER" id="PTHR45666:SF15">
    <property type="entry name" value="TYPE I INOSITOL POLYPHOSPHATE 5-PHOSPHATASE 8"/>
    <property type="match status" value="1"/>
</dbReference>
<organism evidence="4 5">
    <name type="scientific">Ensete ventricosum</name>
    <name type="common">Abyssinian banana</name>
    <name type="synonym">Musa ensete</name>
    <dbReference type="NCBI Taxonomy" id="4639"/>
    <lineage>
        <taxon>Eukaryota</taxon>
        <taxon>Viridiplantae</taxon>
        <taxon>Streptophyta</taxon>
        <taxon>Embryophyta</taxon>
        <taxon>Tracheophyta</taxon>
        <taxon>Spermatophyta</taxon>
        <taxon>Magnoliopsida</taxon>
        <taxon>Liliopsida</taxon>
        <taxon>Zingiberales</taxon>
        <taxon>Musaceae</taxon>
        <taxon>Ensete</taxon>
    </lineage>
</organism>
<dbReference type="InterPro" id="IPR036691">
    <property type="entry name" value="Endo/exonu/phosph_ase_sf"/>
</dbReference>
<comment type="similarity">
    <text evidence="1">Belongs to the inositol polyphosphate 5-phosphatase family.</text>
</comment>
<dbReference type="GO" id="GO:0034485">
    <property type="term" value="F:phosphatidylinositol-3,4,5-trisphosphate 5-phosphatase activity"/>
    <property type="evidence" value="ECO:0007669"/>
    <property type="project" value="TreeGrafter"/>
</dbReference>
<dbReference type="GO" id="GO:0004439">
    <property type="term" value="F:phosphatidylinositol-4,5-bisphosphate 5-phosphatase activity"/>
    <property type="evidence" value="ECO:0007669"/>
    <property type="project" value="TreeGrafter"/>
</dbReference>
<evidence type="ECO:0000256" key="2">
    <source>
        <dbReference type="ARBA" id="ARBA00022801"/>
    </source>
</evidence>
<dbReference type="GO" id="GO:0004445">
    <property type="term" value="F:inositol-polyphosphate 5-phosphatase activity"/>
    <property type="evidence" value="ECO:0007669"/>
    <property type="project" value="InterPro"/>
</dbReference>
<feature type="domain" description="Inositol polyphosphate-related phosphatase" evidence="3">
    <location>
        <begin position="168"/>
        <end position="524"/>
    </location>
</feature>
<dbReference type="Proteomes" id="UP001222027">
    <property type="component" value="Unassembled WGS sequence"/>
</dbReference>
<sequence>MMPSAILCYRRALPSGRKQTWMVKHRGASLESTHDDDDREWNTDVFPGMETVEGGREKSILRQRKLILLDGPFAAGKTPACRLSSENRGRSVSMIPQSSSWPKTVLRKWLNIRSGEFYSDCNKEEFAEMQRRRKSCSDKNGSEWSLEVSEDVKRPETSSVAASSSPVDNLKLFVGTWNVGGRAPHGELLLRDWLMSSSSSPDIFVVGFQEIVRLNAGNVLGAEDSGPARRWLSLIRQALNCHKPGTQPATNTMTAAGIPSLVDQKPRLSISDLLCLEDEDDEADAGRSTNPYSSGEYRLAASKQMVGVFLCVWVRASLVRHVSDIKVSCVGRGIMGYMGNKGSVSISMTVQQQTFCFVCTHLASGERDGDEVRRNSDVAEITTRTRFTGCSPETILEHDQIIWLGDLNYRLAATFGDTHELLQKKDWQSLVEKDQLRIEQRAGRVFAGWEEGQISFPPTYKYLANSDVYAVKPGKPRRTPAWCDRILWRGKGMKQLWYVRGESQFSDHRPVYSLFSVQVDDEAKSGGVGTTASVTAAKSSGNSSSSSSSWGRVQAEELLLFTGTQSHLQASRF</sequence>
<dbReference type="Pfam" id="PF22669">
    <property type="entry name" value="Exo_endo_phos2"/>
    <property type="match status" value="2"/>
</dbReference>
<keyword evidence="5" id="KW-1185">Reference proteome</keyword>
<dbReference type="AlphaFoldDB" id="A0AAV8PC28"/>
<dbReference type="EMBL" id="JAQQAF010000006">
    <property type="protein sequence ID" value="KAJ8476731.1"/>
    <property type="molecule type" value="Genomic_DNA"/>
</dbReference>
<protein>
    <recommendedName>
        <fullName evidence="3">Inositol polyphosphate-related phosphatase domain-containing protein</fullName>
    </recommendedName>
</protein>
<gene>
    <name evidence="4" type="ORF">OPV22_020458</name>
</gene>
<dbReference type="SUPFAM" id="SSF56219">
    <property type="entry name" value="DNase I-like"/>
    <property type="match status" value="1"/>
</dbReference>
<evidence type="ECO:0000313" key="5">
    <source>
        <dbReference type="Proteomes" id="UP001222027"/>
    </source>
</evidence>
<dbReference type="PANTHER" id="PTHR45666">
    <property type="entry name" value="TYPE IV INOSITOL POLYPHOSPHATE 5-PHOSPHATASE 9"/>
    <property type="match status" value="1"/>
</dbReference>
<keyword evidence="2" id="KW-0378">Hydrolase</keyword>